<proteinExistence type="predicted"/>
<keyword evidence="3 6" id="KW-1133">Transmembrane helix</keyword>
<dbReference type="PANTHER" id="PTHR11814">
    <property type="entry name" value="SULFATE TRANSPORTER"/>
    <property type="match status" value="1"/>
</dbReference>
<dbReference type="PROSITE" id="PS50801">
    <property type="entry name" value="STAS"/>
    <property type="match status" value="1"/>
</dbReference>
<dbReference type="GO" id="GO:0016020">
    <property type="term" value="C:membrane"/>
    <property type="evidence" value="ECO:0007669"/>
    <property type="project" value="UniProtKB-SubCell"/>
</dbReference>
<dbReference type="InterPro" id="IPR036513">
    <property type="entry name" value="STAS_dom_sf"/>
</dbReference>
<feature type="transmembrane region" description="Helical" evidence="6">
    <location>
        <begin position="74"/>
        <end position="94"/>
    </location>
</feature>
<feature type="domain" description="STAS" evidence="7">
    <location>
        <begin position="451"/>
        <end position="562"/>
    </location>
</feature>
<evidence type="ECO:0000256" key="4">
    <source>
        <dbReference type="ARBA" id="ARBA00023136"/>
    </source>
</evidence>
<dbReference type="SUPFAM" id="SSF52091">
    <property type="entry name" value="SpoIIaa-like"/>
    <property type="match status" value="1"/>
</dbReference>
<feature type="transmembrane region" description="Helical" evidence="6">
    <location>
        <begin position="20"/>
        <end position="36"/>
    </location>
</feature>
<dbReference type="InterPro" id="IPR001902">
    <property type="entry name" value="SLC26A/SulP_fam"/>
</dbReference>
<feature type="transmembrane region" description="Helical" evidence="6">
    <location>
        <begin position="42"/>
        <end position="67"/>
    </location>
</feature>
<evidence type="ECO:0000313" key="8">
    <source>
        <dbReference type="EMBL" id="SMO73004.1"/>
    </source>
</evidence>
<dbReference type="Proteomes" id="UP000317484">
    <property type="component" value="Unassembled WGS sequence"/>
</dbReference>
<dbReference type="InterPro" id="IPR002645">
    <property type="entry name" value="STAS_dom"/>
</dbReference>
<dbReference type="InterPro" id="IPR018045">
    <property type="entry name" value="S04_transporter_CS"/>
</dbReference>
<dbReference type="InterPro" id="IPR011547">
    <property type="entry name" value="SLC26A/SulP_dom"/>
</dbReference>
<name>A0A521DMQ9_9ACTN</name>
<evidence type="ECO:0000259" key="7">
    <source>
        <dbReference type="PROSITE" id="PS50801"/>
    </source>
</evidence>
<feature type="region of interest" description="Disordered" evidence="5">
    <location>
        <begin position="558"/>
        <end position="594"/>
    </location>
</feature>
<dbReference type="CDD" id="cd07042">
    <property type="entry name" value="STAS_SulP_like_sulfate_transporter"/>
    <property type="match status" value="1"/>
</dbReference>
<dbReference type="GO" id="GO:0008271">
    <property type="term" value="F:secondary active sulfate transmembrane transporter activity"/>
    <property type="evidence" value="ECO:0007669"/>
    <property type="project" value="InterPro"/>
</dbReference>
<feature type="transmembrane region" description="Helical" evidence="6">
    <location>
        <begin position="327"/>
        <end position="347"/>
    </location>
</feature>
<keyword evidence="2 6" id="KW-0812">Transmembrane</keyword>
<evidence type="ECO:0000256" key="3">
    <source>
        <dbReference type="ARBA" id="ARBA00022989"/>
    </source>
</evidence>
<evidence type="ECO:0000256" key="5">
    <source>
        <dbReference type="SAM" id="MobiDB-lite"/>
    </source>
</evidence>
<feature type="transmembrane region" description="Helical" evidence="6">
    <location>
        <begin position="134"/>
        <end position="156"/>
    </location>
</feature>
<dbReference type="PROSITE" id="PS01130">
    <property type="entry name" value="SLC26A"/>
    <property type="match status" value="1"/>
</dbReference>
<evidence type="ECO:0000256" key="1">
    <source>
        <dbReference type="ARBA" id="ARBA00004141"/>
    </source>
</evidence>
<feature type="transmembrane region" description="Helical" evidence="6">
    <location>
        <begin position="411"/>
        <end position="429"/>
    </location>
</feature>
<gene>
    <name evidence="8" type="ORF">SAMN06273567_103347</name>
</gene>
<sequence length="594" mass="61063">MSGRPRTPVLFGSLRGYHLGWLRADLVAGVTVWAVLVPESLAYATIAGVPPVVGLYAAVPALVLYAVLGSSRHLVVASMSATAALSAGIVGDLAEGGSDRYVALTTALAVVTGLVGIGAGLARMGFLAAFISEPVLKGFIVGLALTIMVGQLPKLFGVPKGEGDFFRQLGSLVGDLGDTVVPTLLVGVASLLLVLLLRRWLPLVPGSLVVVLLGIAAVALLDLDEEGVAIVGPIDAGLPRLGLPHAQAGDYLTLVGASVGVLLIGYAEGLGAAKTYAARAGYDVDPNRELLGLGAANLGSGLASGMVVNGSLSKTAVNGGAGARTQLSGLTVAALTVVTLLFLTGLFEQLPEATLAAVVIAAVVELVDVPALRRLYRVWTPQLGGIYGWAARADFLAALAALLGVLVFDTLPGLFIGIAVSLVLLLYRASRPHIARLARGSDPDTWLDLDRHPDLSADPAILVLRVESGLFFANADHVRDHVRSRLTDDTRAVVLDAQTAPFIDVTAAGMLTQLAHDLARAHVTLAIAHPLGQTRDVLRRAASSTAATLSVHPDVDAAVRATRAHQDEPTSAPGHRAPPAGSPGAGETAGRPED</sequence>
<feature type="transmembrane region" description="Helical" evidence="6">
    <location>
        <begin position="176"/>
        <end position="196"/>
    </location>
</feature>
<dbReference type="AlphaFoldDB" id="A0A521DMQ9"/>
<accession>A0A521DMQ9</accession>
<dbReference type="EMBL" id="FXTJ01000003">
    <property type="protein sequence ID" value="SMO73004.1"/>
    <property type="molecule type" value="Genomic_DNA"/>
</dbReference>
<keyword evidence="9" id="KW-1185">Reference proteome</keyword>
<evidence type="ECO:0000256" key="2">
    <source>
        <dbReference type="ARBA" id="ARBA00022692"/>
    </source>
</evidence>
<comment type="subcellular location">
    <subcellularLocation>
        <location evidence="1">Membrane</location>
        <topology evidence="1">Multi-pass membrane protein</topology>
    </subcellularLocation>
</comment>
<feature type="transmembrane region" description="Helical" evidence="6">
    <location>
        <begin position="203"/>
        <end position="221"/>
    </location>
</feature>
<dbReference type="Pfam" id="PF01740">
    <property type="entry name" value="STAS"/>
    <property type="match status" value="1"/>
</dbReference>
<keyword evidence="4 6" id="KW-0472">Membrane</keyword>
<dbReference type="Gene3D" id="3.30.750.24">
    <property type="entry name" value="STAS domain"/>
    <property type="match status" value="1"/>
</dbReference>
<dbReference type="RefSeq" id="WP_246065969.1">
    <property type="nucleotide sequence ID" value="NZ_FXTJ01000003.1"/>
</dbReference>
<evidence type="ECO:0000256" key="6">
    <source>
        <dbReference type="SAM" id="Phobius"/>
    </source>
</evidence>
<organism evidence="8 9">
    <name type="scientific">Geodermatophilus aquaeductus</name>
    <dbReference type="NCBI Taxonomy" id="1564161"/>
    <lineage>
        <taxon>Bacteria</taxon>
        <taxon>Bacillati</taxon>
        <taxon>Actinomycetota</taxon>
        <taxon>Actinomycetes</taxon>
        <taxon>Geodermatophilales</taxon>
        <taxon>Geodermatophilaceae</taxon>
        <taxon>Geodermatophilus</taxon>
    </lineage>
</organism>
<reference evidence="8 9" key="1">
    <citation type="submission" date="2017-05" db="EMBL/GenBank/DDBJ databases">
        <authorList>
            <person name="Varghese N."/>
            <person name="Submissions S."/>
        </authorList>
    </citation>
    <scope>NUCLEOTIDE SEQUENCE [LARGE SCALE GENOMIC DNA]</scope>
    <source>
        <strain evidence="8 9">DSM 46834</strain>
    </source>
</reference>
<feature type="transmembrane region" description="Helical" evidence="6">
    <location>
        <begin position="251"/>
        <end position="269"/>
    </location>
</feature>
<protein>
    <submittedName>
        <fullName evidence="8">High affinity sulphate transporter 1</fullName>
    </submittedName>
</protein>
<dbReference type="Pfam" id="PF00916">
    <property type="entry name" value="Sulfate_transp"/>
    <property type="match status" value="1"/>
</dbReference>
<feature type="transmembrane region" description="Helical" evidence="6">
    <location>
        <begin position="353"/>
        <end position="372"/>
    </location>
</feature>
<evidence type="ECO:0000313" key="9">
    <source>
        <dbReference type="Proteomes" id="UP000317484"/>
    </source>
</evidence>
<feature type="transmembrane region" description="Helical" evidence="6">
    <location>
        <begin position="100"/>
        <end position="122"/>
    </location>
</feature>